<proteinExistence type="predicted"/>
<organism evidence="1">
    <name type="scientific">Petromyzon marinus</name>
    <name type="common">Sea lamprey</name>
    <dbReference type="NCBI Taxonomy" id="7757"/>
    <lineage>
        <taxon>Eukaryota</taxon>
        <taxon>Metazoa</taxon>
        <taxon>Chordata</taxon>
        <taxon>Craniata</taxon>
        <taxon>Vertebrata</taxon>
        <taxon>Cyclostomata</taxon>
        <taxon>Hyperoartia</taxon>
        <taxon>Petromyzontiformes</taxon>
        <taxon>Petromyzontidae</taxon>
        <taxon>Petromyzon</taxon>
    </lineage>
</organism>
<name>S4RZJ2_PETMA</name>
<dbReference type="STRING" id="7757.ENSPMAP00000010633"/>
<evidence type="ECO:0000313" key="1">
    <source>
        <dbReference type="Ensembl" id="ENSPMAP00000010633.1"/>
    </source>
</evidence>
<accession>S4RZJ2</accession>
<protein>
    <submittedName>
        <fullName evidence="1">Uncharacterized protein</fullName>
    </submittedName>
</protein>
<dbReference type="HOGENOM" id="CLU_964868_0_0_1"/>
<dbReference type="Ensembl" id="ENSPMAT00000010679.1">
    <property type="protein sequence ID" value="ENSPMAP00000010633.1"/>
    <property type="gene ID" value="ENSPMAG00000009670.1"/>
</dbReference>
<sequence length="289" mass="31976">LSFTLTVSCRGYALTLGDLRRSIGVVGLPNDQPGVPTAAPSTPPTDNSALLPFAARLVAERASPQDWLLRVRWLNDLANGDAMNAGEHALSHASVKKREPVKPLAKVLSKNAGNRLSIILSPNTDGDVDFPLDIRWNLQYLEVVSNRARRAGLDPCPAQLFSLANRMSLLLERRAKSYVESLALESGLRTFKDLNSSVLKTSYALSKGALGSESLPHPAVAFVFPFLSLWDDWLGRWASGGKEEVSDEDLTKLLQSVQRRDWFWEACEVTSCEQGMLGMLALHWHWLRK</sequence>
<dbReference type="AlphaFoldDB" id="S4RZJ2"/>
<reference evidence="1" key="1">
    <citation type="submission" date="2025-08" db="UniProtKB">
        <authorList>
            <consortium name="Ensembl"/>
        </authorList>
    </citation>
    <scope>IDENTIFICATION</scope>
</reference>
<reference evidence="1" key="2">
    <citation type="submission" date="2025-09" db="UniProtKB">
        <authorList>
            <consortium name="Ensembl"/>
        </authorList>
    </citation>
    <scope>IDENTIFICATION</scope>
</reference>